<organism evidence="1 2">
    <name type="scientific">Rubroshorea leprosula</name>
    <dbReference type="NCBI Taxonomy" id="152421"/>
    <lineage>
        <taxon>Eukaryota</taxon>
        <taxon>Viridiplantae</taxon>
        <taxon>Streptophyta</taxon>
        <taxon>Embryophyta</taxon>
        <taxon>Tracheophyta</taxon>
        <taxon>Spermatophyta</taxon>
        <taxon>Magnoliopsida</taxon>
        <taxon>eudicotyledons</taxon>
        <taxon>Gunneridae</taxon>
        <taxon>Pentapetalae</taxon>
        <taxon>rosids</taxon>
        <taxon>malvids</taxon>
        <taxon>Malvales</taxon>
        <taxon>Dipterocarpaceae</taxon>
        <taxon>Rubroshorea</taxon>
    </lineage>
</organism>
<name>A0AAV5I2T5_9ROSI</name>
<evidence type="ECO:0000313" key="2">
    <source>
        <dbReference type="Proteomes" id="UP001054252"/>
    </source>
</evidence>
<dbReference type="EMBL" id="BPVZ01000006">
    <property type="protein sequence ID" value="GKU92569.1"/>
    <property type="molecule type" value="Genomic_DNA"/>
</dbReference>
<dbReference type="SUPFAM" id="SSF48452">
    <property type="entry name" value="TPR-like"/>
    <property type="match status" value="1"/>
</dbReference>
<gene>
    <name evidence="1" type="ORF">SLEP1_g6280</name>
</gene>
<proteinExistence type="predicted"/>
<reference evidence="1 2" key="1">
    <citation type="journal article" date="2021" name="Commun. Biol.">
        <title>The genome of Shorea leprosula (Dipterocarpaceae) highlights the ecological relevance of drought in aseasonal tropical rainforests.</title>
        <authorList>
            <person name="Ng K.K.S."/>
            <person name="Kobayashi M.J."/>
            <person name="Fawcett J.A."/>
            <person name="Hatakeyama M."/>
            <person name="Paape T."/>
            <person name="Ng C.H."/>
            <person name="Ang C.C."/>
            <person name="Tnah L.H."/>
            <person name="Lee C.T."/>
            <person name="Nishiyama T."/>
            <person name="Sese J."/>
            <person name="O'Brien M.J."/>
            <person name="Copetti D."/>
            <person name="Mohd Noor M.I."/>
            <person name="Ong R.C."/>
            <person name="Putra M."/>
            <person name="Sireger I.Z."/>
            <person name="Indrioko S."/>
            <person name="Kosugi Y."/>
            <person name="Izuno A."/>
            <person name="Isagi Y."/>
            <person name="Lee S.L."/>
            <person name="Shimizu K.K."/>
        </authorList>
    </citation>
    <scope>NUCLEOTIDE SEQUENCE [LARGE SCALE GENOMIC DNA]</scope>
    <source>
        <strain evidence="1">214</strain>
    </source>
</reference>
<dbReference type="Gene3D" id="1.25.40.10">
    <property type="entry name" value="Tetratricopeptide repeat domain"/>
    <property type="match status" value="1"/>
</dbReference>
<comment type="caution">
    <text evidence="1">The sequence shown here is derived from an EMBL/GenBank/DDBJ whole genome shotgun (WGS) entry which is preliminary data.</text>
</comment>
<dbReference type="PANTHER" id="PTHR36350:SF2">
    <property type="entry name" value="PROTEIN, PUTATIVE-RELATED"/>
    <property type="match status" value="1"/>
</dbReference>
<protein>
    <submittedName>
        <fullName evidence="1">Uncharacterized protein</fullName>
    </submittedName>
</protein>
<dbReference type="Proteomes" id="UP001054252">
    <property type="component" value="Unassembled WGS sequence"/>
</dbReference>
<keyword evidence="2" id="KW-1185">Reference proteome</keyword>
<sequence length="268" mass="29576">MNTFRARPTNLHFSFNHSSLSLSTFRGKRRRSGDHVFTGPIPHALDCRSSMGSKNEQSTDNHKAITGALGASVVLACAIFACGCTMKYDAAIAIGPRIVYQKAPAVTEAVPTFQKMALNSLLEVTVALASSKLEPEVGAFNLLPLNPSKQDVDVMKMDAVKMMKNGKADEAVDCLQKAYMKYKNNPEPAYNVEMALVEILISQGKYKEALERKCLRDEQGPFSDFRQSLYKAILFTMLDKNQEAKTCWQAFGESHGEMNPASGFNYPS</sequence>
<dbReference type="AlphaFoldDB" id="A0AAV5I2T5"/>
<dbReference type="InterPro" id="IPR011990">
    <property type="entry name" value="TPR-like_helical_dom_sf"/>
</dbReference>
<dbReference type="PANTHER" id="PTHR36350">
    <property type="entry name" value="TRANSMEMBRANE PROTEIN"/>
    <property type="match status" value="1"/>
</dbReference>
<evidence type="ECO:0000313" key="1">
    <source>
        <dbReference type="EMBL" id="GKU92569.1"/>
    </source>
</evidence>
<accession>A0AAV5I2T5</accession>